<dbReference type="EMBL" id="JABFUD020000005">
    <property type="protein sequence ID" value="KAI5079373.1"/>
    <property type="molecule type" value="Genomic_DNA"/>
</dbReference>
<accession>A0A9D4ZKU5</accession>
<organism evidence="2 3">
    <name type="scientific">Adiantum capillus-veneris</name>
    <name type="common">Maidenhair fern</name>
    <dbReference type="NCBI Taxonomy" id="13818"/>
    <lineage>
        <taxon>Eukaryota</taxon>
        <taxon>Viridiplantae</taxon>
        <taxon>Streptophyta</taxon>
        <taxon>Embryophyta</taxon>
        <taxon>Tracheophyta</taxon>
        <taxon>Polypodiopsida</taxon>
        <taxon>Polypodiidae</taxon>
        <taxon>Polypodiales</taxon>
        <taxon>Pteridineae</taxon>
        <taxon>Pteridaceae</taxon>
        <taxon>Vittarioideae</taxon>
        <taxon>Adiantum</taxon>
    </lineage>
</organism>
<feature type="compositionally biased region" description="Basic and acidic residues" evidence="1">
    <location>
        <begin position="79"/>
        <end position="89"/>
    </location>
</feature>
<dbReference type="AlphaFoldDB" id="A0A9D4ZKU5"/>
<dbReference type="OrthoDB" id="1936537at2759"/>
<reference evidence="2 3" key="1">
    <citation type="submission" date="2021-01" db="EMBL/GenBank/DDBJ databases">
        <title>Adiantum capillus-veneris genome.</title>
        <authorList>
            <person name="Fang Y."/>
            <person name="Liao Q."/>
        </authorList>
    </citation>
    <scope>NUCLEOTIDE SEQUENCE [LARGE SCALE GENOMIC DNA]</scope>
    <source>
        <strain evidence="2">H3</strain>
        <tissue evidence="2">Leaf</tissue>
    </source>
</reference>
<dbReference type="InterPro" id="IPR019734">
    <property type="entry name" value="TPR_rpt"/>
</dbReference>
<protein>
    <submittedName>
        <fullName evidence="2">Uncharacterized protein</fullName>
    </submittedName>
</protein>
<dbReference type="InterPro" id="IPR011990">
    <property type="entry name" value="TPR-like_helical_dom_sf"/>
</dbReference>
<sequence>MWWLLKANHSVVKTSEQSTTFPFGEAPEKWMKVDLGDPLLGAPPKAFSPQKHSKKIFPLREVKKPDKRSLRLPLQNLKQSEKTNNENVEKASCNKKGVDESFPIPSSWRGPATPNSHLLHEKKFSITTIRLPLKEVERELEPSLEEKLRILKEQENYTPPKPRYGIIKSLEHDEKQREPSEAEKKLCNWISLEIKPLIGRLEGSRRSTSSIGKKLNAKSKRLTLWHEEFSHAGGRSAKPILLHNLVSGIRTRTMEDAAERKVAASEKEVCKPICHLLRVALPYDVRASPRISPEDQQKDIEKGGHGSTRGKLADYSMLVESLRRQKDARLDKEEARMLLCKGIIHDNAQEFTKAIESYKEYLILCIKNGDKEGEAIAYNFIACSLQEEQDLKLADTLEISSEAEIQYEKAEEYHKLHAEIANYDGKFVAHTNLGLLYANMGKWTDAAISHQNALKYATLTERPDRQGVSVGNLGFTLFRQKEWVTAKACIVKYLQICNALKDVHGQGRAHYILGSIASQRKWYEEAIKEFEASLKAAKLTKDAKLETLSKIMLGVAQGDNLLEKQEAS</sequence>
<name>A0A9D4ZKU5_ADICA</name>
<comment type="caution">
    <text evidence="2">The sequence shown here is derived from an EMBL/GenBank/DDBJ whole genome shotgun (WGS) entry which is preliminary data.</text>
</comment>
<gene>
    <name evidence="2" type="ORF">GOP47_0004852</name>
</gene>
<evidence type="ECO:0000256" key="1">
    <source>
        <dbReference type="SAM" id="MobiDB-lite"/>
    </source>
</evidence>
<dbReference type="Proteomes" id="UP000886520">
    <property type="component" value="Chromosome 5"/>
</dbReference>
<proteinExistence type="predicted"/>
<dbReference type="Gene3D" id="1.25.40.10">
    <property type="entry name" value="Tetratricopeptide repeat domain"/>
    <property type="match status" value="2"/>
</dbReference>
<dbReference type="SUPFAM" id="SSF48452">
    <property type="entry name" value="TPR-like"/>
    <property type="match status" value="2"/>
</dbReference>
<dbReference type="PANTHER" id="PTHR10098">
    <property type="entry name" value="RAPSYN-RELATED"/>
    <property type="match status" value="1"/>
</dbReference>
<feature type="region of interest" description="Disordered" evidence="1">
    <location>
        <begin position="79"/>
        <end position="116"/>
    </location>
</feature>
<keyword evidence="3" id="KW-1185">Reference proteome</keyword>
<dbReference type="PANTHER" id="PTHR10098:SF108">
    <property type="entry name" value="TETRATRICOPEPTIDE REPEAT PROTEIN 28"/>
    <property type="match status" value="1"/>
</dbReference>
<dbReference type="SMART" id="SM00028">
    <property type="entry name" value="TPR"/>
    <property type="match status" value="3"/>
</dbReference>
<evidence type="ECO:0000313" key="3">
    <source>
        <dbReference type="Proteomes" id="UP000886520"/>
    </source>
</evidence>
<evidence type="ECO:0000313" key="2">
    <source>
        <dbReference type="EMBL" id="KAI5079373.1"/>
    </source>
</evidence>